<comment type="caution">
    <text evidence="2">The sequence shown here is derived from an EMBL/GenBank/DDBJ whole genome shotgun (WGS) entry which is preliminary data.</text>
</comment>
<dbReference type="PANTHER" id="PTHR11575:SF24">
    <property type="entry name" value="5'-NUCLEOTIDASE"/>
    <property type="match status" value="1"/>
</dbReference>
<dbReference type="GO" id="GO:0016787">
    <property type="term" value="F:hydrolase activity"/>
    <property type="evidence" value="ECO:0007669"/>
    <property type="project" value="InterPro"/>
</dbReference>
<feature type="domain" description="5'-Nucleotidase C-terminal" evidence="1">
    <location>
        <begin position="78"/>
        <end position="212"/>
    </location>
</feature>
<sequence length="249" mass="27784">MIRFFSLLFLASIAVGCKDSQATLTQINGKQIAITDSLKGDEAILEYIAPYRQRIDEEMGAVLAYAPTSLSKSEGPYNTAIGNMMADAVYELSNPVFKKRTGKEIDAVLLNHGGIRSTLNAGDVTMRTAFDIMPFENSVVVVELSSDQIKEMFSYLESGKAHPISNMQIILDQDEKLKSTTINGKPVEEGKTYFVATNDYLQQGGDRMTFFSKPVSMEVLDYKIRTILVDYFKAKDTIAPVRDDRFIQE</sequence>
<name>A3XM81_LEEBM</name>
<accession>A3XM81</accession>
<reference evidence="2 3" key="1">
    <citation type="journal article" date="2007" name="Nature">
        <title>Light stimulates growth of proteorhodopsin-containing marine Flavobacteria.</title>
        <authorList>
            <person name="Gomez-Consarnau L."/>
            <person name="Gonzalez J.M."/>
            <person name="Coll-Llado M."/>
            <person name="Gourdon P."/>
            <person name="Pascher T."/>
            <person name="Neutze R."/>
            <person name="Pedros-Alio C."/>
            <person name="Pinhassi J."/>
        </authorList>
    </citation>
    <scope>NUCLEOTIDE SEQUENCE [LARGE SCALE GENOMIC DNA]</scope>
    <source>
        <strain evidence="2 3">MED217</strain>
    </source>
</reference>
<dbReference type="OrthoDB" id="4762412at2"/>
<dbReference type="HOGENOM" id="CLU_094493_1_0_10"/>
<dbReference type="PROSITE" id="PS51257">
    <property type="entry name" value="PROKAR_LIPOPROTEIN"/>
    <property type="match status" value="1"/>
</dbReference>
<dbReference type="InterPro" id="IPR008334">
    <property type="entry name" value="5'-Nucleotdase_C"/>
</dbReference>
<evidence type="ECO:0000313" key="3">
    <source>
        <dbReference type="Proteomes" id="UP000001601"/>
    </source>
</evidence>
<dbReference type="eggNOG" id="COG0737">
    <property type="taxonomic scope" value="Bacteria"/>
</dbReference>
<dbReference type="InterPro" id="IPR036907">
    <property type="entry name" value="5'-Nucleotdase_C_sf"/>
</dbReference>
<dbReference type="Gene3D" id="3.90.780.10">
    <property type="entry name" value="5'-Nucleotidase, C-terminal domain"/>
    <property type="match status" value="1"/>
</dbReference>
<dbReference type="EMBL" id="AANC01000005">
    <property type="protein sequence ID" value="EAQ49348.1"/>
    <property type="molecule type" value="Genomic_DNA"/>
</dbReference>
<keyword evidence="3" id="KW-1185">Reference proteome</keyword>
<dbReference type="PANTHER" id="PTHR11575">
    <property type="entry name" value="5'-NUCLEOTIDASE-RELATED"/>
    <property type="match status" value="1"/>
</dbReference>
<dbReference type="Proteomes" id="UP000001601">
    <property type="component" value="Unassembled WGS sequence"/>
</dbReference>
<dbReference type="PRINTS" id="PR01607">
    <property type="entry name" value="APYRASEFAMLY"/>
</dbReference>
<dbReference type="GO" id="GO:0030288">
    <property type="term" value="C:outer membrane-bounded periplasmic space"/>
    <property type="evidence" value="ECO:0007669"/>
    <property type="project" value="TreeGrafter"/>
</dbReference>
<dbReference type="STRING" id="398720.MED217_08081"/>
<proteinExistence type="predicted"/>
<dbReference type="InterPro" id="IPR006179">
    <property type="entry name" value="5_nucleotidase/apyrase"/>
</dbReference>
<dbReference type="AlphaFoldDB" id="A3XM81"/>
<evidence type="ECO:0000313" key="2">
    <source>
        <dbReference type="EMBL" id="EAQ49348.1"/>
    </source>
</evidence>
<dbReference type="SUPFAM" id="SSF55816">
    <property type="entry name" value="5'-nucleotidase (syn. UDP-sugar hydrolase), C-terminal domain"/>
    <property type="match status" value="1"/>
</dbReference>
<dbReference type="Pfam" id="PF02872">
    <property type="entry name" value="5_nucleotid_C"/>
    <property type="match status" value="1"/>
</dbReference>
<dbReference type="GO" id="GO:0009166">
    <property type="term" value="P:nucleotide catabolic process"/>
    <property type="evidence" value="ECO:0007669"/>
    <property type="project" value="InterPro"/>
</dbReference>
<evidence type="ECO:0000259" key="1">
    <source>
        <dbReference type="Pfam" id="PF02872"/>
    </source>
</evidence>
<protein>
    <recommendedName>
        <fullName evidence="1">5'-Nucleotidase C-terminal domain-containing protein</fullName>
    </recommendedName>
</protein>
<gene>
    <name evidence="2" type="ORF">MED217_08081</name>
</gene>
<organism evidence="2 3">
    <name type="scientific">Leeuwenhoekiella blandensis (strain CECT 7118 / CCUG 51940 / KCTC 22103 / MED217)</name>
    <name type="common">Flavobacterium sp. (strain MED217)</name>
    <dbReference type="NCBI Taxonomy" id="398720"/>
    <lineage>
        <taxon>Bacteria</taxon>
        <taxon>Pseudomonadati</taxon>
        <taxon>Bacteroidota</taxon>
        <taxon>Flavobacteriia</taxon>
        <taxon>Flavobacteriales</taxon>
        <taxon>Flavobacteriaceae</taxon>
        <taxon>Leeuwenhoekiella</taxon>
    </lineage>
</organism>
<dbReference type="RefSeq" id="WP_009779997.1">
    <property type="nucleotide sequence ID" value="NZ_CH672395.1"/>
</dbReference>